<accession>A0A380BU28</accession>
<proteinExistence type="predicted"/>
<evidence type="ECO:0000313" key="2">
    <source>
        <dbReference type="EMBL" id="SUJ07124.1"/>
    </source>
</evidence>
<feature type="domain" description="Ig-like" evidence="1">
    <location>
        <begin position="387"/>
        <end position="525"/>
    </location>
</feature>
<dbReference type="InterPro" id="IPR022038">
    <property type="entry name" value="Ig-like_bact"/>
</dbReference>
<evidence type="ECO:0000313" key="3">
    <source>
        <dbReference type="Proteomes" id="UP000255061"/>
    </source>
</evidence>
<dbReference type="EMBL" id="UGYV01000004">
    <property type="protein sequence ID" value="SUJ07124.1"/>
    <property type="molecule type" value="Genomic_DNA"/>
</dbReference>
<dbReference type="Proteomes" id="UP000255061">
    <property type="component" value="Unassembled WGS sequence"/>
</dbReference>
<evidence type="ECO:0000259" key="1">
    <source>
        <dbReference type="Pfam" id="PF13750"/>
    </source>
</evidence>
<name>A0A380BU28_9GAMM</name>
<organism evidence="2 3">
    <name type="scientific">Shewanella morhuae</name>
    <dbReference type="NCBI Taxonomy" id="365591"/>
    <lineage>
        <taxon>Bacteria</taxon>
        <taxon>Pseudomonadati</taxon>
        <taxon>Pseudomonadota</taxon>
        <taxon>Gammaproteobacteria</taxon>
        <taxon>Alteromonadales</taxon>
        <taxon>Shewanellaceae</taxon>
        <taxon>Shewanella</taxon>
    </lineage>
</organism>
<dbReference type="RefSeq" id="WP_115407208.1">
    <property type="nucleotide sequence ID" value="NZ_UGYV01000004.1"/>
</dbReference>
<gene>
    <name evidence="2" type="ORF">NCTC10736_03868</name>
</gene>
<sequence>MTDDGVNCSKTQTVSLDKQCSSPKHLNGNSCLYTDIKIPGYTSGNKTTKISEGIFKTESSKIKLKKKEFQTIVEKLNEIPIDVDGGCKLVADKQKAQGAIGKGNVACSIEWRDLPSGIVAENNILTGVFENAGHYSLNYTLVGYSGSALQRFEIARDAIEVTVLMPEKPKFTNISTRLMNKSISGFEMINYDRKSKISFTSVMVETRPYIQLIEIADIGECLIAVGETSCNIYSNADLGGDVNEVAFDKQYQLTANSVGRGWSETETTKQDWMIHNDYRGPKVLFTQFNPQKDSPELINTELGFPVSIAGGNGAVGVVNQRPELPESEIWWKPARVSLVFKAKKGTESTNRLQVNDFEVSFDFAQGNTDDVKISNWTVVKGSDGNAYPFDMKSINPGVYAVELNVSDSYQNQTVVTYENVVLENPLPQIRVLRNGNSIEKLSSTQSINMLDDVIVVAHNGVPGETTITSVKIDGKEAISLNSDKHFKLLTSEGFDLKANNSYSIDVIAQDSKGREVSLSVPFNYLQMTFGFSRKPNTVIQKVEDVSLAVNRVRGLRCDLYGTKAAASLAARKNFHTCYIEWTSLPDGLTPDVTTYQAKLTGAVNAEGTVNIAYQAYIVNEHGRMGKIGGETVSIDTVPPIAISVRLDEKQKLSEGVYSVPVSDRSLGRYKGQSSRAGVIVEMTTDKGDSKMYAHNQLPFGEVQDFSSYADRLGDAQLWDKVQYTIDASYKLAPELKTVQKFDLIVTPHPYMQVLMDLDSAKYSSTDTILATVKLGMRNNMNGQFEYNESTMGTGWDIFLAFKNGSVYDPISEMVQVGSDGQGKLKVDANIIFNRNQPVYAVAKARSPFPEISIERVSVPRSITVVKGTGVEGKLVSRVVQGRLPANFDIRFDTASFADFMVMGNIDWEYKDETGVWSAQKEFNGRQFVSIKSEIPETLVVRATITNKVTGVVTHSDEVTLISYDVPSLRLDGANHAVSGQLVTLTALDHSDTPQNDTIVEWSVDGGKTWVVGSSKYELTVGDVTMKVQARMKYANTSLAVNSGFWSEATKYISVSKPKPLTVNVNKPSIVEVGTEIDLKLQITNPFSATGVALHTEFELPDGTIISGETSIKYVVKESDLDQSNRIAMKARAWLDGYKDATLGESNIVMNTFSYEFPLESSLSLVVNNNIKFVPSTGFATLNMPIINAPGVVFSYEWSFDPEAIEKVSVSGKGMNFKVIKAGVHKITVTLSDNRGNFAFVDGFADAIEPAPLEFKVNDVYSNKFMRAPLTLSLYPSVKSSHPYDFMKQYVWTINGEKGQPSSRAVGVFEMLPAGHYDVELDVTSNFGQQGKYTASFDVKENQAPVCEPTVREQYGTHIVDANCKDSDGTISYYRWVVNGTIFSPYGAQVRFSQQDFPTATIIIEAMDDAGAVGTGRTSF</sequence>
<dbReference type="Pfam" id="PF13750">
    <property type="entry name" value="Big_3_3"/>
    <property type="match status" value="1"/>
</dbReference>
<reference evidence="2 3" key="1">
    <citation type="submission" date="2018-06" db="EMBL/GenBank/DDBJ databases">
        <authorList>
            <consortium name="Pathogen Informatics"/>
            <person name="Doyle S."/>
        </authorList>
    </citation>
    <scope>NUCLEOTIDE SEQUENCE [LARGE SCALE GENOMIC DNA]</scope>
    <source>
        <strain evidence="2 3">NCTC10736</strain>
    </source>
</reference>
<protein>
    <submittedName>
        <fullName evidence="2">Protein of uncharacterized function (DUF3607)</fullName>
    </submittedName>
</protein>